<feature type="transmembrane region" description="Helical" evidence="5">
    <location>
        <begin position="30"/>
        <end position="55"/>
    </location>
</feature>
<reference evidence="8" key="1">
    <citation type="submission" date="2016-01" db="EMBL/GenBank/DDBJ databases">
        <title>Draft genome of Chromobacterium sp. F49.</title>
        <authorList>
            <person name="Hong K.W."/>
        </authorList>
    </citation>
    <scope>NUCLEOTIDE SEQUENCE [LARGE SCALE GENOMIC DNA]</scope>
    <source>
        <strain evidence="8">CN3</strain>
    </source>
</reference>
<organism evidence="7 8">
    <name type="scientific">Sphingomonas hankookensis</name>
    <dbReference type="NCBI Taxonomy" id="563996"/>
    <lineage>
        <taxon>Bacteria</taxon>
        <taxon>Pseudomonadati</taxon>
        <taxon>Pseudomonadota</taxon>
        <taxon>Alphaproteobacteria</taxon>
        <taxon>Sphingomonadales</taxon>
        <taxon>Sphingomonadaceae</taxon>
        <taxon>Sphingomonas</taxon>
    </lineage>
</organism>
<evidence type="ECO:0000256" key="2">
    <source>
        <dbReference type="ARBA" id="ARBA00022692"/>
    </source>
</evidence>
<protein>
    <recommendedName>
        <fullName evidence="6">RDD domain-containing protein</fullName>
    </recommendedName>
</protein>
<accession>A0ABR5YE74</accession>
<evidence type="ECO:0000259" key="6">
    <source>
        <dbReference type="Pfam" id="PF06271"/>
    </source>
</evidence>
<dbReference type="PANTHER" id="PTHR38480">
    <property type="entry name" value="SLR0254 PROTEIN"/>
    <property type="match status" value="1"/>
</dbReference>
<dbReference type="Proteomes" id="UP000076609">
    <property type="component" value="Unassembled WGS sequence"/>
</dbReference>
<sequence length="288" mass="32177">MPRTLERQLVTPEGVPLNLRLGSAGARAGAFVIDAIIMLAALIGASLLILALAIGGPRGAASMYAVVWLLGFFLLRNFYFVLFEAGKRAATPGKRLMKLRVVSRDGGRLTGSAVLARNLMREIEIFLPLIFLAFAFAEGMATAWTATLALGWSSILLFLPLFNRDRLRGGDLIGGTWVVERETRKLGEDLLVQTAHEQDRARIAPFTAAELDTYGAFELQRLEEVLRRNDRADLYAVATAIRRKLGRQEEGYDHAFLEAYYGALRHHLERKLLFGQRKRDKYDRIEAS</sequence>
<proteinExistence type="predicted"/>
<feature type="transmembrane region" description="Helical" evidence="5">
    <location>
        <begin position="61"/>
        <end position="82"/>
    </location>
</feature>
<comment type="caution">
    <text evidence="7">The sequence shown here is derived from an EMBL/GenBank/DDBJ whole genome shotgun (WGS) entry which is preliminary data.</text>
</comment>
<dbReference type="EMBL" id="LQQO01000007">
    <property type="protein sequence ID" value="KZE17126.1"/>
    <property type="molecule type" value="Genomic_DNA"/>
</dbReference>
<keyword evidence="2 5" id="KW-0812">Transmembrane</keyword>
<keyword evidence="8" id="KW-1185">Reference proteome</keyword>
<keyword evidence="3 5" id="KW-1133">Transmembrane helix</keyword>
<name>A0ABR5YE74_9SPHN</name>
<dbReference type="PANTHER" id="PTHR38480:SF1">
    <property type="entry name" value="SLR0254 PROTEIN"/>
    <property type="match status" value="1"/>
</dbReference>
<dbReference type="InterPro" id="IPR010432">
    <property type="entry name" value="RDD"/>
</dbReference>
<feature type="transmembrane region" description="Helical" evidence="5">
    <location>
        <begin position="119"/>
        <end position="137"/>
    </location>
</feature>
<dbReference type="RefSeq" id="WP_066689290.1">
    <property type="nucleotide sequence ID" value="NZ_CP117025.1"/>
</dbReference>
<gene>
    <name evidence="7" type="ORF">AVT10_11760</name>
</gene>
<evidence type="ECO:0000313" key="7">
    <source>
        <dbReference type="EMBL" id="KZE17126.1"/>
    </source>
</evidence>
<evidence type="ECO:0000313" key="8">
    <source>
        <dbReference type="Proteomes" id="UP000076609"/>
    </source>
</evidence>
<keyword evidence="4 5" id="KW-0472">Membrane</keyword>
<feature type="domain" description="RDD" evidence="6">
    <location>
        <begin position="22"/>
        <end position="174"/>
    </location>
</feature>
<comment type="subcellular location">
    <subcellularLocation>
        <location evidence="1">Membrane</location>
        <topology evidence="1">Multi-pass membrane protein</topology>
    </subcellularLocation>
</comment>
<dbReference type="Pfam" id="PF06271">
    <property type="entry name" value="RDD"/>
    <property type="match status" value="1"/>
</dbReference>
<evidence type="ECO:0000256" key="3">
    <source>
        <dbReference type="ARBA" id="ARBA00022989"/>
    </source>
</evidence>
<evidence type="ECO:0000256" key="1">
    <source>
        <dbReference type="ARBA" id="ARBA00004141"/>
    </source>
</evidence>
<evidence type="ECO:0000256" key="4">
    <source>
        <dbReference type="ARBA" id="ARBA00023136"/>
    </source>
</evidence>
<evidence type="ECO:0000256" key="5">
    <source>
        <dbReference type="SAM" id="Phobius"/>
    </source>
</evidence>